<evidence type="ECO:0000313" key="8">
    <source>
        <dbReference type="Proteomes" id="UP000236721"/>
    </source>
</evidence>
<feature type="domain" description="Periplasmic binding protein" evidence="6">
    <location>
        <begin position="33"/>
        <end position="289"/>
    </location>
</feature>
<comment type="subcellular location">
    <subcellularLocation>
        <location evidence="1">Cell envelope</location>
    </subcellularLocation>
</comment>
<dbReference type="PANTHER" id="PTHR46847:SF2">
    <property type="entry name" value="ABC TRANSPORTER SUGAR-BINDING PROTEIN"/>
    <property type="match status" value="1"/>
</dbReference>
<sequence>MNWKLFWLACCLFFAFSQPTLGETKKAPTNILFVNPGFADESFWHDVDLYAQAAARHFDYSLEIIHGNRDHILVQQLLADRMTKQPTPDYVILVNEKNSGLALLNTLESSDCYVSLALNDFSPPIKQSLLTNPNWKRRLLPGVIPNNFNIGYLTARDLYQQGKQTGSPSTGSEKNEGNYLLISGDKNTPASNDREAGALSFIMQTEKVDLAQRVYGNWREDTAYSQAKVLLNRHPQTRYIWTANDHMAFGVQRALNETGLKVGTDVFLSTVNTSERVLDNLKQGKISSLGGGHFTAVGLLITKIHYHNSHEQWPQRTKFNLFHLIRYPSTLFDLLKSKQWERIDFDRIDIANNPVDAFKVKEE</sequence>
<feature type="chain" id="PRO_5009292343" description="Autoinducer 2-binding periplasmic protein LuxP" evidence="5">
    <location>
        <begin position="23"/>
        <end position="363"/>
    </location>
</feature>
<dbReference type="RefSeq" id="WP_103881062.1">
    <property type="nucleotide sequence ID" value="NZ_FNVG01000014.1"/>
</dbReference>
<dbReference type="Gene3D" id="3.40.50.2300">
    <property type="match status" value="2"/>
</dbReference>
<dbReference type="InterPro" id="IPR025997">
    <property type="entry name" value="SBP_2_dom"/>
</dbReference>
<dbReference type="SUPFAM" id="SSF53822">
    <property type="entry name" value="Periplasmic binding protein-like I"/>
    <property type="match status" value="1"/>
</dbReference>
<reference evidence="8" key="1">
    <citation type="submission" date="2016-10" db="EMBL/GenBank/DDBJ databases">
        <authorList>
            <person name="Varghese N."/>
            <person name="Submissions S."/>
        </authorList>
    </citation>
    <scope>NUCLEOTIDE SEQUENCE [LARGE SCALE GENOMIC DNA]</scope>
    <source>
        <strain evidence="8">CGMCC 1.7062</strain>
    </source>
</reference>
<feature type="signal peptide" evidence="5">
    <location>
        <begin position="1"/>
        <end position="22"/>
    </location>
</feature>
<dbReference type="AlphaFoldDB" id="A0A1H6A691"/>
<evidence type="ECO:0000256" key="2">
    <source>
        <dbReference type="ARBA" id="ARBA00007639"/>
    </source>
</evidence>
<dbReference type="CDD" id="cd06324">
    <property type="entry name" value="PBP1_ABC_sugar_binding-like"/>
    <property type="match status" value="1"/>
</dbReference>
<dbReference type="EMBL" id="FNVG01000014">
    <property type="protein sequence ID" value="SEG43860.1"/>
    <property type="molecule type" value="Genomic_DNA"/>
</dbReference>
<name>A0A1H6A691_9VIBR</name>
<evidence type="ECO:0000256" key="5">
    <source>
        <dbReference type="SAM" id="SignalP"/>
    </source>
</evidence>
<accession>A0A1H6A691</accession>
<dbReference type="GO" id="GO:0030313">
    <property type="term" value="C:cell envelope"/>
    <property type="evidence" value="ECO:0007669"/>
    <property type="project" value="UniProtKB-SubCell"/>
</dbReference>
<keyword evidence="8" id="KW-1185">Reference proteome</keyword>
<gene>
    <name evidence="7" type="ORF">SAMN04488244_11439</name>
</gene>
<dbReference type="PANTHER" id="PTHR46847">
    <property type="entry name" value="D-ALLOSE-BINDING PERIPLASMIC PROTEIN-RELATED"/>
    <property type="match status" value="1"/>
</dbReference>
<dbReference type="InterPro" id="IPR028082">
    <property type="entry name" value="Peripla_BP_I"/>
</dbReference>
<evidence type="ECO:0000256" key="4">
    <source>
        <dbReference type="ARBA" id="ARBA00022729"/>
    </source>
</evidence>
<evidence type="ECO:0000256" key="3">
    <source>
        <dbReference type="ARBA" id="ARBA00022181"/>
    </source>
</evidence>
<proteinExistence type="inferred from homology"/>
<evidence type="ECO:0000256" key="1">
    <source>
        <dbReference type="ARBA" id="ARBA00004196"/>
    </source>
</evidence>
<dbReference type="GO" id="GO:0055085">
    <property type="term" value="P:transmembrane transport"/>
    <property type="evidence" value="ECO:0007669"/>
    <property type="project" value="UniProtKB-ARBA"/>
</dbReference>
<dbReference type="Pfam" id="PF13407">
    <property type="entry name" value="Peripla_BP_4"/>
    <property type="match status" value="1"/>
</dbReference>
<keyword evidence="4 5" id="KW-0732">Signal</keyword>
<dbReference type="GO" id="GO:0030246">
    <property type="term" value="F:carbohydrate binding"/>
    <property type="evidence" value="ECO:0007669"/>
    <property type="project" value="UniProtKB-ARBA"/>
</dbReference>
<organism evidence="7 8">
    <name type="scientific">Vibrio hangzhouensis</name>
    <dbReference type="NCBI Taxonomy" id="462991"/>
    <lineage>
        <taxon>Bacteria</taxon>
        <taxon>Pseudomonadati</taxon>
        <taxon>Pseudomonadota</taxon>
        <taxon>Gammaproteobacteria</taxon>
        <taxon>Vibrionales</taxon>
        <taxon>Vibrionaceae</taxon>
        <taxon>Vibrio</taxon>
    </lineage>
</organism>
<dbReference type="OrthoDB" id="245475at2"/>
<evidence type="ECO:0000313" key="7">
    <source>
        <dbReference type="EMBL" id="SEG43860.1"/>
    </source>
</evidence>
<comment type="similarity">
    <text evidence="2">Belongs to the bacterial solute-binding protein 2 family.</text>
</comment>
<evidence type="ECO:0000259" key="6">
    <source>
        <dbReference type="Pfam" id="PF13407"/>
    </source>
</evidence>
<dbReference type="Proteomes" id="UP000236721">
    <property type="component" value="Unassembled WGS sequence"/>
</dbReference>
<protein>
    <recommendedName>
        <fullName evidence="3">Autoinducer 2-binding periplasmic protein LuxP</fullName>
    </recommendedName>
</protein>